<accession>A0A6A6NPK9</accession>
<organism evidence="2 3">
    <name type="scientific">Lineolata rhizophorae</name>
    <dbReference type="NCBI Taxonomy" id="578093"/>
    <lineage>
        <taxon>Eukaryota</taxon>
        <taxon>Fungi</taxon>
        <taxon>Dikarya</taxon>
        <taxon>Ascomycota</taxon>
        <taxon>Pezizomycotina</taxon>
        <taxon>Dothideomycetes</taxon>
        <taxon>Dothideomycetes incertae sedis</taxon>
        <taxon>Lineolatales</taxon>
        <taxon>Lineolataceae</taxon>
        <taxon>Lineolata</taxon>
    </lineage>
</organism>
<feature type="region of interest" description="Disordered" evidence="1">
    <location>
        <begin position="1"/>
        <end position="99"/>
    </location>
</feature>
<dbReference type="Proteomes" id="UP000799766">
    <property type="component" value="Unassembled WGS sequence"/>
</dbReference>
<dbReference type="EMBL" id="MU001695">
    <property type="protein sequence ID" value="KAF2453725.1"/>
    <property type="molecule type" value="Genomic_DNA"/>
</dbReference>
<gene>
    <name evidence="2" type="ORF">BDY21DRAFT_354858</name>
</gene>
<protein>
    <submittedName>
        <fullName evidence="2">Uncharacterized protein</fullName>
    </submittedName>
</protein>
<sequence>MEKGQGKKMTVLAATRYADRGEIEAQRHDDELAGRGTATQGADTLPVRTGGSAYDEKSPVSSSSRLEALQGESSGGAKEKSAERRRGSKGKGKKVERGVRVAMLVRTDETRTPGTGKTTAGNGGELVVDEYMGCLVEEPLLVASCILMLKKEIDRRRLLQAMVIAGGAGG</sequence>
<evidence type="ECO:0000313" key="3">
    <source>
        <dbReference type="Proteomes" id="UP000799766"/>
    </source>
</evidence>
<evidence type="ECO:0000313" key="2">
    <source>
        <dbReference type="EMBL" id="KAF2453725.1"/>
    </source>
</evidence>
<name>A0A6A6NPK9_9PEZI</name>
<evidence type="ECO:0000256" key="1">
    <source>
        <dbReference type="SAM" id="MobiDB-lite"/>
    </source>
</evidence>
<proteinExistence type="predicted"/>
<feature type="compositionally biased region" description="Basic and acidic residues" evidence="1">
    <location>
        <begin position="17"/>
        <end position="33"/>
    </location>
</feature>
<keyword evidence="3" id="KW-1185">Reference proteome</keyword>
<reference evidence="2" key="1">
    <citation type="journal article" date="2020" name="Stud. Mycol.">
        <title>101 Dothideomycetes genomes: a test case for predicting lifestyles and emergence of pathogens.</title>
        <authorList>
            <person name="Haridas S."/>
            <person name="Albert R."/>
            <person name="Binder M."/>
            <person name="Bloem J."/>
            <person name="Labutti K."/>
            <person name="Salamov A."/>
            <person name="Andreopoulos B."/>
            <person name="Baker S."/>
            <person name="Barry K."/>
            <person name="Bills G."/>
            <person name="Bluhm B."/>
            <person name="Cannon C."/>
            <person name="Castanera R."/>
            <person name="Culley D."/>
            <person name="Daum C."/>
            <person name="Ezra D."/>
            <person name="Gonzalez J."/>
            <person name="Henrissat B."/>
            <person name="Kuo A."/>
            <person name="Liang C."/>
            <person name="Lipzen A."/>
            <person name="Lutzoni F."/>
            <person name="Magnuson J."/>
            <person name="Mondo S."/>
            <person name="Nolan M."/>
            <person name="Ohm R."/>
            <person name="Pangilinan J."/>
            <person name="Park H.-J."/>
            <person name="Ramirez L."/>
            <person name="Alfaro M."/>
            <person name="Sun H."/>
            <person name="Tritt A."/>
            <person name="Yoshinaga Y."/>
            <person name="Zwiers L.-H."/>
            <person name="Turgeon B."/>
            <person name="Goodwin S."/>
            <person name="Spatafora J."/>
            <person name="Crous P."/>
            <person name="Grigoriev I."/>
        </authorList>
    </citation>
    <scope>NUCLEOTIDE SEQUENCE</scope>
    <source>
        <strain evidence="2">ATCC 16933</strain>
    </source>
</reference>
<dbReference type="AlphaFoldDB" id="A0A6A6NPK9"/>
<dbReference type="OrthoDB" id="5325862at2759"/>